<dbReference type="Proteomes" id="UP000031246">
    <property type="component" value="Unassembled WGS sequence"/>
</dbReference>
<organism evidence="2 3">
    <name type="scientific">Pedobacter kyungheensis</name>
    <dbReference type="NCBI Taxonomy" id="1069985"/>
    <lineage>
        <taxon>Bacteria</taxon>
        <taxon>Pseudomonadati</taxon>
        <taxon>Bacteroidota</taxon>
        <taxon>Sphingobacteriia</taxon>
        <taxon>Sphingobacteriales</taxon>
        <taxon>Sphingobacteriaceae</taxon>
        <taxon>Pedobacter</taxon>
    </lineage>
</organism>
<feature type="domain" description="Rhodanese" evidence="1">
    <location>
        <begin position="15"/>
        <end position="103"/>
    </location>
</feature>
<reference evidence="2 3" key="1">
    <citation type="submission" date="2014-10" db="EMBL/GenBank/DDBJ databases">
        <title>Pedobacter Kyungheensis.</title>
        <authorList>
            <person name="Anderson B.M."/>
            <person name="Newman J.D."/>
        </authorList>
    </citation>
    <scope>NUCLEOTIDE SEQUENCE [LARGE SCALE GENOMIC DNA]</scope>
    <source>
        <strain evidence="2 3">KACC 16221</strain>
    </source>
</reference>
<dbReference type="InterPro" id="IPR050229">
    <property type="entry name" value="GlpE_sulfurtransferase"/>
</dbReference>
<dbReference type="SUPFAM" id="SSF52821">
    <property type="entry name" value="Rhodanese/Cell cycle control phosphatase"/>
    <property type="match status" value="1"/>
</dbReference>
<protein>
    <submittedName>
        <fullName evidence="2">NADH oxidase</fullName>
    </submittedName>
</protein>
<dbReference type="SMART" id="SM00450">
    <property type="entry name" value="RHOD"/>
    <property type="match status" value="1"/>
</dbReference>
<dbReference type="PANTHER" id="PTHR43031">
    <property type="entry name" value="FAD-DEPENDENT OXIDOREDUCTASE"/>
    <property type="match status" value="1"/>
</dbReference>
<sequence length="105" mass="11970">MKEISVQELKEKIDNNEDFQLIDVRETFEYEVSNLNGENIPLGGILIEADKVAKDKPVIIQCRSGKRSAAAVMQLEQQYGYDNLYNLKGGILAWQEAYDPNMPVY</sequence>
<dbReference type="EMBL" id="JSYN01000009">
    <property type="protein sequence ID" value="KIA94591.1"/>
    <property type="molecule type" value="Genomic_DNA"/>
</dbReference>
<dbReference type="Pfam" id="PF00581">
    <property type="entry name" value="Rhodanese"/>
    <property type="match status" value="1"/>
</dbReference>
<dbReference type="InterPro" id="IPR001763">
    <property type="entry name" value="Rhodanese-like_dom"/>
</dbReference>
<gene>
    <name evidence="2" type="ORF">OC25_09355</name>
</gene>
<dbReference type="PANTHER" id="PTHR43031:SF1">
    <property type="entry name" value="PYRIDINE NUCLEOTIDE-DISULPHIDE OXIDOREDUCTASE"/>
    <property type="match status" value="1"/>
</dbReference>
<dbReference type="PROSITE" id="PS50206">
    <property type="entry name" value="RHODANESE_3"/>
    <property type="match status" value="1"/>
</dbReference>
<accession>A0A0C1DAV0</accession>
<evidence type="ECO:0000313" key="2">
    <source>
        <dbReference type="EMBL" id="KIA94591.1"/>
    </source>
</evidence>
<dbReference type="Gene3D" id="3.40.250.10">
    <property type="entry name" value="Rhodanese-like domain"/>
    <property type="match status" value="1"/>
</dbReference>
<keyword evidence="3" id="KW-1185">Reference proteome</keyword>
<comment type="caution">
    <text evidence="2">The sequence shown here is derived from an EMBL/GenBank/DDBJ whole genome shotgun (WGS) entry which is preliminary data.</text>
</comment>
<evidence type="ECO:0000313" key="3">
    <source>
        <dbReference type="Proteomes" id="UP000031246"/>
    </source>
</evidence>
<dbReference type="RefSeq" id="WP_039474799.1">
    <property type="nucleotide sequence ID" value="NZ_JSYN01000009.1"/>
</dbReference>
<evidence type="ECO:0000259" key="1">
    <source>
        <dbReference type="PROSITE" id="PS50206"/>
    </source>
</evidence>
<dbReference type="OrthoDB" id="9808735at2"/>
<proteinExistence type="predicted"/>
<dbReference type="CDD" id="cd00158">
    <property type="entry name" value="RHOD"/>
    <property type="match status" value="1"/>
</dbReference>
<dbReference type="InterPro" id="IPR036873">
    <property type="entry name" value="Rhodanese-like_dom_sf"/>
</dbReference>
<name>A0A0C1DAV0_9SPHI</name>
<dbReference type="AlphaFoldDB" id="A0A0C1DAV0"/>